<feature type="non-terminal residue" evidence="2">
    <location>
        <position position="95"/>
    </location>
</feature>
<gene>
    <name evidence="2" type="ORF">METZ01_LOCUS473530</name>
</gene>
<evidence type="ECO:0008006" key="3">
    <source>
        <dbReference type="Google" id="ProtNLM"/>
    </source>
</evidence>
<dbReference type="AlphaFoldDB" id="A0A383BKE6"/>
<dbReference type="SMART" id="SM00698">
    <property type="entry name" value="MORN"/>
    <property type="match status" value="2"/>
</dbReference>
<dbReference type="Gene3D" id="2.20.110.10">
    <property type="entry name" value="Histone H3 K4-specific methyltransferase SET7/9 N-terminal domain"/>
    <property type="match status" value="1"/>
</dbReference>
<sequence>MKHLFIILISILLLSFPLYGQETGVLFLSLENGELVYYEEGDDDNEGKYVGEIDNGEPNGQGTFIWSDGTKYVGEYKNGLPNGHGTETWSDGSKY</sequence>
<evidence type="ECO:0000313" key="2">
    <source>
        <dbReference type="EMBL" id="SVE20676.1"/>
    </source>
</evidence>
<reference evidence="2" key="1">
    <citation type="submission" date="2018-05" db="EMBL/GenBank/DDBJ databases">
        <authorList>
            <person name="Lanie J.A."/>
            <person name="Ng W.-L."/>
            <person name="Kazmierczak K.M."/>
            <person name="Andrzejewski T.M."/>
            <person name="Davidsen T.M."/>
            <person name="Wayne K.J."/>
            <person name="Tettelin H."/>
            <person name="Glass J.I."/>
            <person name="Rusch D."/>
            <person name="Podicherti R."/>
            <person name="Tsui H.-C.T."/>
            <person name="Winkler M.E."/>
        </authorList>
    </citation>
    <scope>NUCLEOTIDE SEQUENCE</scope>
</reference>
<protein>
    <recommendedName>
        <fullName evidence="3">MORN repeat-containing protein</fullName>
    </recommendedName>
</protein>
<dbReference type="PANTHER" id="PTHR43215">
    <property type="entry name" value="RADIAL SPOKE HEAD 1 HOMOLOG"/>
    <property type="match status" value="1"/>
</dbReference>
<accession>A0A383BKE6</accession>
<dbReference type="PANTHER" id="PTHR43215:SF14">
    <property type="entry name" value="RADIAL SPOKE HEAD 1 HOMOLOG"/>
    <property type="match status" value="1"/>
</dbReference>
<keyword evidence="1" id="KW-0677">Repeat</keyword>
<dbReference type="Pfam" id="PF02493">
    <property type="entry name" value="MORN"/>
    <property type="match status" value="2"/>
</dbReference>
<dbReference type="InterPro" id="IPR003409">
    <property type="entry name" value="MORN"/>
</dbReference>
<organism evidence="2">
    <name type="scientific">marine metagenome</name>
    <dbReference type="NCBI Taxonomy" id="408172"/>
    <lineage>
        <taxon>unclassified sequences</taxon>
        <taxon>metagenomes</taxon>
        <taxon>ecological metagenomes</taxon>
    </lineage>
</organism>
<dbReference type="SUPFAM" id="SSF82185">
    <property type="entry name" value="Histone H3 K4-specific methyltransferase SET7/9 N-terminal domain"/>
    <property type="match status" value="1"/>
</dbReference>
<proteinExistence type="predicted"/>
<name>A0A383BKE6_9ZZZZ</name>
<evidence type="ECO:0000256" key="1">
    <source>
        <dbReference type="ARBA" id="ARBA00022737"/>
    </source>
</evidence>
<dbReference type="EMBL" id="UINC01201366">
    <property type="protein sequence ID" value="SVE20676.1"/>
    <property type="molecule type" value="Genomic_DNA"/>
</dbReference>